<dbReference type="AlphaFoldDB" id="A0A2T7PSQ6"/>
<dbReference type="Gene3D" id="3.30.160.60">
    <property type="entry name" value="Classic Zinc Finger"/>
    <property type="match status" value="1"/>
</dbReference>
<name>A0A2T7PSQ6_POMCA</name>
<evidence type="ECO:0000256" key="1">
    <source>
        <dbReference type="ARBA" id="ARBA00022723"/>
    </source>
</evidence>
<dbReference type="EMBL" id="PZQS01000002">
    <property type="protein sequence ID" value="PVD36458.1"/>
    <property type="molecule type" value="Genomic_DNA"/>
</dbReference>
<keyword evidence="8" id="KW-1185">Reference proteome</keyword>
<comment type="caution">
    <text evidence="7">The sequence shown here is derived from an EMBL/GenBank/DDBJ whole genome shotgun (WGS) entry which is preliminary data.</text>
</comment>
<dbReference type="GO" id="GO:0061630">
    <property type="term" value="F:ubiquitin protein ligase activity"/>
    <property type="evidence" value="ECO:0007669"/>
    <property type="project" value="TreeGrafter"/>
</dbReference>
<sequence length="238" mass="27041">MAATHDSVTCAVCMEVYRSPRFLPCYHTFCLPCLEELANKHGKIIPCPTCRTPATVPPGGVCDLQVNFYFTDEALEQARSEGSQSMCPVHTKKRLVLYCTECHQAICTRCKLTKHEGHVTEDLADAVVRCKQTIEDRLQSFMDNISRGKDKLESCKQNEKRALEKRAAVTEQAISHSGGYQTSHNPLQPLGHNRRESYRWKIYQSVAFGFFGTGIIVADMRHKQRESMERWESLVKTP</sequence>
<evidence type="ECO:0000313" key="8">
    <source>
        <dbReference type="Proteomes" id="UP000245119"/>
    </source>
</evidence>
<dbReference type="SMART" id="SM00336">
    <property type="entry name" value="BBOX"/>
    <property type="match status" value="1"/>
</dbReference>
<dbReference type="InterPro" id="IPR013083">
    <property type="entry name" value="Znf_RING/FYVE/PHD"/>
</dbReference>
<keyword evidence="2 4" id="KW-0863">Zinc-finger</keyword>
<dbReference type="SUPFAM" id="SSF57850">
    <property type="entry name" value="RING/U-box"/>
    <property type="match status" value="1"/>
</dbReference>
<dbReference type="InterPro" id="IPR017907">
    <property type="entry name" value="Znf_RING_CS"/>
</dbReference>
<dbReference type="SMART" id="SM00184">
    <property type="entry name" value="RING"/>
    <property type="match status" value="1"/>
</dbReference>
<dbReference type="PROSITE" id="PS00518">
    <property type="entry name" value="ZF_RING_1"/>
    <property type="match status" value="1"/>
</dbReference>
<gene>
    <name evidence="7" type="ORF">C0Q70_03442</name>
</gene>
<evidence type="ECO:0000259" key="5">
    <source>
        <dbReference type="PROSITE" id="PS50089"/>
    </source>
</evidence>
<dbReference type="SUPFAM" id="SSF57845">
    <property type="entry name" value="B-box zinc-binding domain"/>
    <property type="match status" value="1"/>
</dbReference>
<evidence type="ECO:0000256" key="4">
    <source>
        <dbReference type="PROSITE-ProRule" id="PRU00024"/>
    </source>
</evidence>
<dbReference type="PROSITE" id="PS50089">
    <property type="entry name" value="ZF_RING_2"/>
    <property type="match status" value="1"/>
</dbReference>
<evidence type="ECO:0000313" key="7">
    <source>
        <dbReference type="EMBL" id="PVD36458.1"/>
    </source>
</evidence>
<evidence type="ECO:0008006" key="9">
    <source>
        <dbReference type="Google" id="ProtNLM"/>
    </source>
</evidence>
<feature type="domain" description="RING-type" evidence="5">
    <location>
        <begin position="10"/>
        <end position="51"/>
    </location>
</feature>
<dbReference type="InterPro" id="IPR047153">
    <property type="entry name" value="TRIM45/56/19-like"/>
</dbReference>
<dbReference type="PANTHER" id="PTHR25462">
    <property type="entry name" value="BONUS, ISOFORM C-RELATED"/>
    <property type="match status" value="1"/>
</dbReference>
<dbReference type="Pfam" id="PF00643">
    <property type="entry name" value="zf-B_box"/>
    <property type="match status" value="1"/>
</dbReference>
<dbReference type="InterPro" id="IPR000315">
    <property type="entry name" value="Znf_B-box"/>
</dbReference>
<dbReference type="PANTHER" id="PTHR25462:SF291">
    <property type="entry name" value="E3 UBIQUITIN-PROTEIN LIGASE TRIM45"/>
    <property type="match status" value="1"/>
</dbReference>
<evidence type="ECO:0000256" key="2">
    <source>
        <dbReference type="ARBA" id="ARBA00022771"/>
    </source>
</evidence>
<organism evidence="7 8">
    <name type="scientific">Pomacea canaliculata</name>
    <name type="common">Golden apple snail</name>
    <dbReference type="NCBI Taxonomy" id="400727"/>
    <lineage>
        <taxon>Eukaryota</taxon>
        <taxon>Metazoa</taxon>
        <taxon>Spiralia</taxon>
        <taxon>Lophotrochozoa</taxon>
        <taxon>Mollusca</taxon>
        <taxon>Gastropoda</taxon>
        <taxon>Caenogastropoda</taxon>
        <taxon>Architaenioglossa</taxon>
        <taxon>Ampullarioidea</taxon>
        <taxon>Ampullariidae</taxon>
        <taxon>Pomacea</taxon>
    </lineage>
</organism>
<evidence type="ECO:0000259" key="6">
    <source>
        <dbReference type="PROSITE" id="PS50119"/>
    </source>
</evidence>
<dbReference type="InterPro" id="IPR001841">
    <property type="entry name" value="Znf_RING"/>
</dbReference>
<keyword evidence="1" id="KW-0479">Metal-binding</keyword>
<feature type="domain" description="B box-type" evidence="6">
    <location>
        <begin position="82"/>
        <end position="123"/>
    </location>
</feature>
<dbReference type="GO" id="GO:0008270">
    <property type="term" value="F:zinc ion binding"/>
    <property type="evidence" value="ECO:0007669"/>
    <property type="project" value="UniProtKB-KW"/>
</dbReference>
<keyword evidence="3" id="KW-0862">Zinc</keyword>
<dbReference type="OrthoDB" id="111250at2759"/>
<proteinExistence type="predicted"/>
<accession>A0A2T7PSQ6</accession>
<dbReference type="Proteomes" id="UP000245119">
    <property type="component" value="Linkage Group LG2"/>
</dbReference>
<protein>
    <recommendedName>
        <fullName evidence="9">RING-type domain-containing protein</fullName>
    </recommendedName>
</protein>
<dbReference type="InterPro" id="IPR027370">
    <property type="entry name" value="Znf-RING_euk"/>
</dbReference>
<dbReference type="PROSITE" id="PS50119">
    <property type="entry name" value="ZF_BBOX"/>
    <property type="match status" value="1"/>
</dbReference>
<dbReference type="Gene3D" id="3.30.40.10">
    <property type="entry name" value="Zinc/RING finger domain, C3HC4 (zinc finger)"/>
    <property type="match status" value="1"/>
</dbReference>
<reference evidence="7 8" key="1">
    <citation type="submission" date="2018-04" db="EMBL/GenBank/DDBJ databases">
        <title>The genome of golden apple snail Pomacea canaliculata provides insight into stress tolerance and invasive adaptation.</title>
        <authorList>
            <person name="Liu C."/>
            <person name="Liu B."/>
            <person name="Ren Y."/>
            <person name="Zhang Y."/>
            <person name="Wang H."/>
            <person name="Li S."/>
            <person name="Jiang F."/>
            <person name="Yin L."/>
            <person name="Zhang G."/>
            <person name="Qian W."/>
            <person name="Fan W."/>
        </authorList>
    </citation>
    <scope>NUCLEOTIDE SEQUENCE [LARGE SCALE GENOMIC DNA]</scope>
    <source>
        <strain evidence="7">SZHN2017</strain>
        <tissue evidence="7">Muscle</tissue>
    </source>
</reference>
<evidence type="ECO:0000256" key="3">
    <source>
        <dbReference type="ARBA" id="ARBA00022833"/>
    </source>
</evidence>
<dbReference type="CDD" id="cd19756">
    <property type="entry name" value="Bbox2"/>
    <property type="match status" value="1"/>
</dbReference>
<dbReference type="Pfam" id="PF13445">
    <property type="entry name" value="zf-RING_UBOX"/>
    <property type="match status" value="1"/>
</dbReference>